<comment type="subcellular location">
    <subcellularLocation>
        <location evidence="1">Cell outer membrane</location>
        <topology evidence="1">Multi-pass membrane protein</topology>
    </subcellularLocation>
</comment>
<dbReference type="InterPro" id="IPR005017">
    <property type="entry name" value="OMPP1/FadL/TodX"/>
</dbReference>
<name>A0ABZ2HFQ5_9RHOB</name>
<organism evidence="9 10">
    <name type="scientific">Roseovarius phycicola</name>
    <dbReference type="NCBI Taxonomy" id="3080976"/>
    <lineage>
        <taxon>Bacteria</taxon>
        <taxon>Pseudomonadati</taxon>
        <taxon>Pseudomonadota</taxon>
        <taxon>Alphaproteobacteria</taxon>
        <taxon>Rhodobacterales</taxon>
        <taxon>Roseobacteraceae</taxon>
        <taxon>Roseovarius</taxon>
    </lineage>
</organism>
<dbReference type="RefSeq" id="WP_338548084.1">
    <property type="nucleotide sequence ID" value="NZ_CP146069.1"/>
</dbReference>
<proteinExistence type="inferred from homology"/>
<sequence>MKKIAAAATTLGLATTSAFAGQIERDGDRSQILFEEGKNYLEATVANVSPSISGTFMGVVGSGNIQQNYTQFSLGYKHQINDKWAFALVGNSPVGADVSYAPGTPHPFSGGNAEVNSRALTGYLKYQATDRVSVYGGLRVQALSGNVFIPAAIVPANGGAPYTLAVNDDYQVGYVLGGAYEIPDIALRVALTYESEIEHSYTDSTGTPFDVTIPQAATLHFQTGVAANTLVFGSARWREWTEFQIAPADFGIAAVGAPGPAIAFGTSDIWTFELGVGRKFTENWSGAFSIGYEEDQNDIVGNLQGFDGYISYGVAVKYETEAYEFTTGIRYIDFGDTITTTIGGNFSGNDAVAVGMKLGLRF</sequence>
<evidence type="ECO:0000256" key="6">
    <source>
        <dbReference type="ARBA" id="ARBA00023136"/>
    </source>
</evidence>
<protein>
    <submittedName>
        <fullName evidence="9">Outer membrane protein transport protein</fullName>
    </submittedName>
</protein>
<evidence type="ECO:0000256" key="5">
    <source>
        <dbReference type="ARBA" id="ARBA00022729"/>
    </source>
</evidence>
<dbReference type="Proteomes" id="UP001364156">
    <property type="component" value="Chromosome"/>
</dbReference>
<dbReference type="Gene3D" id="2.40.160.60">
    <property type="entry name" value="Outer membrane protein transport protein (OMPP1/FadL/TodX)"/>
    <property type="match status" value="1"/>
</dbReference>
<keyword evidence="6" id="KW-0472">Membrane</keyword>
<evidence type="ECO:0000313" key="9">
    <source>
        <dbReference type="EMBL" id="WWR45167.1"/>
    </source>
</evidence>
<evidence type="ECO:0000313" key="10">
    <source>
        <dbReference type="Proteomes" id="UP001364156"/>
    </source>
</evidence>
<feature type="chain" id="PRO_5047432108" evidence="8">
    <location>
        <begin position="21"/>
        <end position="362"/>
    </location>
</feature>
<feature type="signal peptide" evidence="8">
    <location>
        <begin position="1"/>
        <end position="20"/>
    </location>
</feature>
<evidence type="ECO:0000256" key="2">
    <source>
        <dbReference type="ARBA" id="ARBA00008163"/>
    </source>
</evidence>
<evidence type="ECO:0000256" key="1">
    <source>
        <dbReference type="ARBA" id="ARBA00004571"/>
    </source>
</evidence>
<evidence type="ECO:0000256" key="4">
    <source>
        <dbReference type="ARBA" id="ARBA00022692"/>
    </source>
</evidence>
<keyword evidence="10" id="KW-1185">Reference proteome</keyword>
<accession>A0ABZ2HFQ5</accession>
<dbReference type="Pfam" id="PF03349">
    <property type="entry name" value="Toluene_X"/>
    <property type="match status" value="1"/>
</dbReference>
<keyword evidence="7" id="KW-0998">Cell outer membrane</keyword>
<evidence type="ECO:0000256" key="7">
    <source>
        <dbReference type="ARBA" id="ARBA00023237"/>
    </source>
</evidence>
<reference evidence="9 10" key="1">
    <citation type="submission" date="2023-10" db="EMBL/GenBank/DDBJ databases">
        <title>Roseovarius strain S88 nov., isolated from a marine algae.</title>
        <authorList>
            <person name="Lee M.W."/>
            <person name="Lee J.K."/>
            <person name="Kim J.M."/>
            <person name="Choi D.G."/>
            <person name="Baek J.H."/>
            <person name="Bayburt H."/>
            <person name="Jung J.J."/>
            <person name="Han D.M."/>
            <person name="Jeon C.O."/>
        </authorList>
    </citation>
    <scope>NUCLEOTIDE SEQUENCE [LARGE SCALE GENOMIC DNA]</scope>
    <source>
        <strain evidence="9 10">S88</strain>
    </source>
</reference>
<evidence type="ECO:0000256" key="3">
    <source>
        <dbReference type="ARBA" id="ARBA00022452"/>
    </source>
</evidence>
<dbReference type="SUPFAM" id="SSF56935">
    <property type="entry name" value="Porins"/>
    <property type="match status" value="1"/>
</dbReference>
<comment type="similarity">
    <text evidence="2">Belongs to the OmpP1/FadL family.</text>
</comment>
<keyword evidence="5 8" id="KW-0732">Signal</keyword>
<dbReference type="PANTHER" id="PTHR35093">
    <property type="entry name" value="OUTER MEMBRANE PROTEIN NMB0088-RELATED"/>
    <property type="match status" value="1"/>
</dbReference>
<dbReference type="EMBL" id="CP146069">
    <property type="protein sequence ID" value="WWR45167.1"/>
    <property type="molecule type" value="Genomic_DNA"/>
</dbReference>
<evidence type="ECO:0000256" key="8">
    <source>
        <dbReference type="SAM" id="SignalP"/>
    </source>
</evidence>
<dbReference type="PANTHER" id="PTHR35093:SF8">
    <property type="entry name" value="OUTER MEMBRANE PROTEIN NMB0088-RELATED"/>
    <property type="match status" value="1"/>
</dbReference>
<gene>
    <name evidence="9" type="ORF">RZ517_10095</name>
</gene>
<keyword evidence="3" id="KW-1134">Transmembrane beta strand</keyword>
<keyword evidence="4" id="KW-0812">Transmembrane</keyword>